<dbReference type="Proteomes" id="UP001320898">
    <property type="component" value="Unassembled WGS sequence"/>
</dbReference>
<dbReference type="InterPro" id="IPR011762">
    <property type="entry name" value="COA_CT_N"/>
</dbReference>
<dbReference type="GO" id="GO:0004658">
    <property type="term" value="F:propionyl-CoA carboxylase activity"/>
    <property type="evidence" value="ECO:0007669"/>
    <property type="project" value="TreeGrafter"/>
</dbReference>
<dbReference type="PANTHER" id="PTHR43842">
    <property type="entry name" value="PROPIONYL-COA CARBOXYLASE BETA CHAIN"/>
    <property type="match status" value="1"/>
</dbReference>
<proteinExistence type="predicted"/>
<gene>
    <name evidence="3" type="ORF">MUB46_20295</name>
</gene>
<dbReference type="InterPro" id="IPR051047">
    <property type="entry name" value="AccD/PCCB"/>
</dbReference>
<dbReference type="RefSeq" id="WP_261617800.1">
    <property type="nucleotide sequence ID" value="NZ_JALIDZ010000011.1"/>
</dbReference>
<name>A0AAW5R5M8_9HYPH</name>
<dbReference type="PROSITE" id="PS50989">
    <property type="entry name" value="COA_CT_CTER"/>
    <property type="match status" value="1"/>
</dbReference>
<dbReference type="SUPFAM" id="SSF52096">
    <property type="entry name" value="ClpP/crotonase"/>
    <property type="match status" value="2"/>
</dbReference>
<comment type="caution">
    <text evidence="3">The sequence shown here is derived from an EMBL/GenBank/DDBJ whole genome shotgun (WGS) entry which is preliminary data.</text>
</comment>
<dbReference type="PANTHER" id="PTHR43842:SF2">
    <property type="entry name" value="PROPIONYL-COA CARBOXYLASE BETA CHAIN, MITOCHONDRIAL"/>
    <property type="match status" value="1"/>
</dbReference>
<sequence>MNLDVQAAAGEPAIDDELSRRESHALAMGGPDKIRRRAEAGLLNARERVDRLIDPGSFREIGLLGVSSAVEADRHKTPADGKVTGYARMGGRRIAVVSNDFTVKGASSSMTNMRKIGHVKRVATERGMPIVWFGESSGARMPDNMGARGMGTMLGNDPTQYIRDRKTPWASAVLGQCFGSSAWYACLSDFTVMRKGAVLAVASHGLASLAIGQTVEPEDLGGWKLHSEKTGLIDRVVESDEEAVEEIRTFLSYLPAHCNEAPPCMEPPDERSDALRAARERITRLVPESRRQGYDVRKVIEALADPDSYFELKPRFGRVASTGLARMGGRPVGFVANNPMFKAGALDVDACEKITRFLVMCDSFNIPIVLLVDTPGFVIGIEGERRKAPGKIMNFMSALQLCTVPKLSIILRKSYGQAYLNMGGGRNSDEVAAWPSAEVSFMDPAYSVDVVTWGRDVGEAERERLRQQMEQDSGVFGLAEINAVQSVIRPENTRDYLLDMLEIHTARLSKGIGQHRMATWPTTF</sequence>
<dbReference type="Gene3D" id="3.90.226.10">
    <property type="entry name" value="2-enoyl-CoA Hydratase, Chain A, domain 1"/>
    <property type="match status" value="2"/>
</dbReference>
<evidence type="ECO:0000259" key="1">
    <source>
        <dbReference type="PROSITE" id="PS50980"/>
    </source>
</evidence>
<dbReference type="AlphaFoldDB" id="A0AAW5R5M8"/>
<organism evidence="3 4">
    <name type="scientific">Microbaculum marinisediminis</name>
    <dbReference type="NCBI Taxonomy" id="2931392"/>
    <lineage>
        <taxon>Bacteria</taxon>
        <taxon>Pseudomonadati</taxon>
        <taxon>Pseudomonadota</taxon>
        <taxon>Alphaproteobacteria</taxon>
        <taxon>Hyphomicrobiales</taxon>
        <taxon>Tepidamorphaceae</taxon>
        <taxon>Microbaculum</taxon>
    </lineage>
</organism>
<keyword evidence="4" id="KW-1185">Reference proteome</keyword>
<evidence type="ECO:0000259" key="2">
    <source>
        <dbReference type="PROSITE" id="PS50989"/>
    </source>
</evidence>
<dbReference type="EMBL" id="JALIDZ010000011">
    <property type="protein sequence ID" value="MCT8974213.1"/>
    <property type="molecule type" value="Genomic_DNA"/>
</dbReference>
<dbReference type="InterPro" id="IPR034733">
    <property type="entry name" value="AcCoA_carboxyl_beta"/>
</dbReference>
<protein>
    <submittedName>
        <fullName evidence="3">Methylmalonyl-CoA carboxyltransferase</fullName>
    </submittedName>
</protein>
<dbReference type="InterPro" id="IPR011763">
    <property type="entry name" value="COA_CT_C"/>
</dbReference>
<accession>A0AAW5R5M8</accession>
<reference evidence="3 4" key="1">
    <citation type="submission" date="2022-04" db="EMBL/GenBank/DDBJ databases">
        <authorList>
            <person name="Ye Y.-Q."/>
            <person name="Du Z.-J."/>
        </authorList>
    </citation>
    <scope>NUCLEOTIDE SEQUENCE [LARGE SCALE GENOMIC DNA]</scope>
    <source>
        <strain evidence="3 4">A6E488</strain>
    </source>
</reference>
<evidence type="ECO:0000313" key="3">
    <source>
        <dbReference type="EMBL" id="MCT8974213.1"/>
    </source>
</evidence>
<dbReference type="Pfam" id="PF01039">
    <property type="entry name" value="Carboxyl_trans"/>
    <property type="match status" value="1"/>
</dbReference>
<evidence type="ECO:0000313" key="4">
    <source>
        <dbReference type="Proteomes" id="UP001320898"/>
    </source>
</evidence>
<dbReference type="PROSITE" id="PS50980">
    <property type="entry name" value="COA_CT_NTER"/>
    <property type="match status" value="1"/>
</dbReference>
<dbReference type="InterPro" id="IPR029045">
    <property type="entry name" value="ClpP/crotonase-like_dom_sf"/>
</dbReference>
<feature type="domain" description="CoA carboxyltransferase C-terminal" evidence="2">
    <location>
        <begin position="267"/>
        <end position="503"/>
    </location>
</feature>
<feature type="domain" description="CoA carboxyltransferase N-terminal" evidence="1">
    <location>
        <begin position="11"/>
        <end position="266"/>
    </location>
</feature>